<feature type="transmembrane region" description="Helical" evidence="12">
    <location>
        <begin position="169"/>
        <end position="196"/>
    </location>
</feature>
<feature type="transmembrane region" description="Helical" evidence="12">
    <location>
        <begin position="130"/>
        <end position="148"/>
    </location>
</feature>
<dbReference type="OrthoDB" id="6132759at2759"/>
<reference evidence="13 14" key="1">
    <citation type="journal article" date="2019" name="Sci. Rep.">
        <title>Orb-weaving spider Araneus ventricosus genome elucidates the spidroin gene catalogue.</title>
        <authorList>
            <person name="Kono N."/>
            <person name="Nakamura H."/>
            <person name="Ohtoshi R."/>
            <person name="Moran D.A.P."/>
            <person name="Shinohara A."/>
            <person name="Yoshida Y."/>
            <person name="Fujiwara M."/>
            <person name="Mori M."/>
            <person name="Tomita M."/>
            <person name="Arakawa K."/>
        </authorList>
    </citation>
    <scope>NUCLEOTIDE SEQUENCE [LARGE SCALE GENOMIC DNA]</scope>
</reference>
<dbReference type="EMBL" id="BGPR01010131">
    <property type="protein sequence ID" value="GBN44419.1"/>
    <property type="molecule type" value="Genomic_DNA"/>
</dbReference>
<evidence type="ECO:0000256" key="6">
    <source>
        <dbReference type="ARBA" id="ARBA00022989"/>
    </source>
</evidence>
<dbReference type="InterPro" id="IPR038377">
    <property type="entry name" value="Na/Glc_symporter_sf"/>
</dbReference>
<dbReference type="Pfam" id="PF00474">
    <property type="entry name" value="SSF"/>
    <property type="match status" value="1"/>
</dbReference>
<feature type="transmembrane region" description="Helical" evidence="12">
    <location>
        <begin position="75"/>
        <end position="95"/>
    </location>
</feature>
<evidence type="ECO:0000256" key="9">
    <source>
        <dbReference type="ARBA" id="ARBA00023136"/>
    </source>
</evidence>
<dbReference type="AlphaFoldDB" id="A0A4Y2P074"/>
<evidence type="ECO:0000313" key="14">
    <source>
        <dbReference type="Proteomes" id="UP000499080"/>
    </source>
</evidence>
<feature type="transmembrane region" description="Helical" evidence="12">
    <location>
        <begin position="20"/>
        <end position="49"/>
    </location>
</feature>
<evidence type="ECO:0000256" key="4">
    <source>
        <dbReference type="ARBA" id="ARBA00022475"/>
    </source>
</evidence>
<proteinExistence type="inferred from homology"/>
<comment type="similarity">
    <text evidence="2 11">Belongs to the sodium:solute symporter (SSF) (TC 2.A.21) family.</text>
</comment>
<dbReference type="Proteomes" id="UP000499080">
    <property type="component" value="Unassembled WGS sequence"/>
</dbReference>
<keyword evidence="8" id="KW-0406">Ion transport</keyword>
<comment type="subcellular location">
    <subcellularLocation>
        <location evidence="1">Cell membrane</location>
        <topology evidence="1">Multi-pass membrane protein</topology>
    </subcellularLocation>
</comment>
<evidence type="ECO:0000256" key="11">
    <source>
        <dbReference type="RuleBase" id="RU362091"/>
    </source>
</evidence>
<name>A0A4Y2P074_ARAVE</name>
<sequence>MCNLVKIMTEQILFTSATLYAPALALSAVTSFSVSMSVVSVGVVCTFYCTLRRREVPTDDSCTEFLSLPQGGMKAVLWADVFQGVLMFVCLFAVIGKGCLLLGGIGNVFEIAYKGGRLVFPKFSFNLDKQYTIVNIIFQGMIIMMSNFGGDQLQVQRLMTLRNVKRSRIATYISTAMIVSFQLLCCLSGLVLYAYFRYCDPMTSSSKPINSADQLSRFLRFSIHDLYKRRS</sequence>
<keyword evidence="5 12" id="KW-0812">Transmembrane</keyword>
<evidence type="ECO:0000313" key="13">
    <source>
        <dbReference type="EMBL" id="GBN44419.1"/>
    </source>
</evidence>
<keyword evidence="3" id="KW-0813">Transport</keyword>
<keyword evidence="9 12" id="KW-0472">Membrane</keyword>
<keyword evidence="6 12" id="KW-1133">Transmembrane helix</keyword>
<dbReference type="InterPro" id="IPR001734">
    <property type="entry name" value="Na/solute_symporter"/>
</dbReference>
<dbReference type="InterPro" id="IPR051163">
    <property type="entry name" value="Sodium:Solute_Symporter_SSF"/>
</dbReference>
<dbReference type="PROSITE" id="PS50283">
    <property type="entry name" value="NA_SOLUT_SYMP_3"/>
    <property type="match status" value="1"/>
</dbReference>
<keyword evidence="10" id="KW-0739">Sodium transport</keyword>
<organism evidence="13 14">
    <name type="scientific">Araneus ventricosus</name>
    <name type="common">Orbweaver spider</name>
    <name type="synonym">Epeira ventricosa</name>
    <dbReference type="NCBI Taxonomy" id="182803"/>
    <lineage>
        <taxon>Eukaryota</taxon>
        <taxon>Metazoa</taxon>
        <taxon>Ecdysozoa</taxon>
        <taxon>Arthropoda</taxon>
        <taxon>Chelicerata</taxon>
        <taxon>Arachnida</taxon>
        <taxon>Araneae</taxon>
        <taxon>Araneomorphae</taxon>
        <taxon>Entelegynae</taxon>
        <taxon>Araneoidea</taxon>
        <taxon>Araneidae</taxon>
        <taxon>Araneus</taxon>
    </lineage>
</organism>
<gene>
    <name evidence="13" type="primary">SLC5A8_4</name>
    <name evidence="13" type="ORF">AVEN_70828_1</name>
</gene>
<keyword evidence="14" id="KW-1185">Reference proteome</keyword>
<dbReference type="Gene3D" id="1.20.1730.10">
    <property type="entry name" value="Sodium/glucose cotransporter"/>
    <property type="match status" value="1"/>
</dbReference>
<evidence type="ECO:0000256" key="3">
    <source>
        <dbReference type="ARBA" id="ARBA00022448"/>
    </source>
</evidence>
<keyword evidence="4" id="KW-1003">Cell membrane</keyword>
<dbReference type="PANTHER" id="PTHR42985">
    <property type="entry name" value="SODIUM-COUPLED MONOCARBOXYLATE TRANSPORTER"/>
    <property type="match status" value="1"/>
</dbReference>
<evidence type="ECO:0000256" key="2">
    <source>
        <dbReference type="ARBA" id="ARBA00006434"/>
    </source>
</evidence>
<protein>
    <submittedName>
        <fullName evidence="13">Sodium-coupled monocarboxylate transporter 1</fullName>
    </submittedName>
</protein>
<keyword evidence="7" id="KW-0915">Sodium</keyword>
<evidence type="ECO:0000256" key="1">
    <source>
        <dbReference type="ARBA" id="ARBA00004651"/>
    </source>
</evidence>
<evidence type="ECO:0000256" key="8">
    <source>
        <dbReference type="ARBA" id="ARBA00023065"/>
    </source>
</evidence>
<accession>A0A4Y2P074</accession>
<evidence type="ECO:0000256" key="10">
    <source>
        <dbReference type="ARBA" id="ARBA00023201"/>
    </source>
</evidence>
<evidence type="ECO:0000256" key="7">
    <source>
        <dbReference type="ARBA" id="ARBA00023053"/>
    </source>
</evidence>
<dbReference type="GO" id="GO:0006814">
    <property type="term" value="P:sodium ion transport"/>
    <property type="evidence" value="ECO:0007669"/>
    <property type="project" value="UniProtKB-KW"/>
</dbReference>
<evidence type="ECO:0000256" key="5">
    <source>
        <dbReference type="ARBA" id="ARBA00022692"/>
    </source>
</evidence>
<dbReference type="GO" id="GO:0015293">
    <property type="term" value="F:symporter activity"/>
    <property type="evidence" value="ECO:0007669"/>
    <property type="project" value="TreeGrafter"/>
</dbReference>
<dbReference type="GO" id="GO:0005886">
    <property type="term" value="C:plasma membrane"/>
    <property type="evidence" value="ECO:0007669"/>
    <property type="project" value="UniProtKB-SubCell"/>
</dbReference>
<comment type="caution">
    <text evidence="13">The sequence shown here is derived from an EMBL/GenBank/DDBJ whole genome shotgun (WGS) entry which is preliminary data.</text>
</comment>
<dbReference type="PANTHER" id="PTHR42985:SF40">
    <property type="entry name" value="LD47995P-RELATED"/>
    <property type="match status" value="1"/>
</dbReference>
<evidence type="ECO:0000256" key="12">
    <source>
        <dbReference type="SAM" id="Phobius"/>
    </source>
</evidence>